<dbReference type="SUPFAM" id="SSF69593">
    <property type="entry name" value="Glycerol-3-phosphate (1)-acyltransferase"/>
    <property type="match status" value="1"/>
</dbReference>
<feature type="transmembrane region" description="Helical" evidence="4">
    <location>
        <begin position="12"/>
        <end position="31"/>
    </location>
</feature>
<dbReference type="SMART" id="SM00563">
    <property type="entry name" value="PlsC"/>
    <property type="match status" value="1"/>
</dbReference>
<reference evidence="6" key="1">
    <citation type="submission" date="2017-05" db="EMBL/GenBank/DDBJ databases">
        <authorList>
            <person name="Song R."/>
            <person name="Chenine A.L."/>
            <person name="Ruprecht R.M."/>
        </authorList>
    </citation>
    <scope>NUCLEOTIDE SEQUENCE</scope>
    <source>
        <strain evidence="6">Kingella_eburonensis</strain>
    </source>
</reference>
<dbReference type="InterPro" id="IPR002123">
    <property type="entry name" value="Plipid/glycerol_acylTrfase"/>
</dbReference>
<dbReference type="PANTHER" id="PTHR10434">
    <property type="entry name" value="1-ACYL-SN-GLYCEROL-3-PHOSPHATE ACYLTRANSFERASE"/>
    <property type="match status" value="1"/>
</dbReference>
<keyword evidence="4" id="KW-1133">Transmembrane helix</keyword>
<sequence>MKTKLLNIAAKLFRGGLYLFVAFITGIRPKFDGDIPFATEKKVYFANHNSHGDFVMVWISLPKRWRTMARPVAGADYWLKGKFRRFIINRVFNGLLIMRNGNDPKSITKQMSDAINENSSLIIFPEGTRNTSDDILLLPFKSGIYHLAKANPEIGFVPIWIDNIKQVLPKGKLVPVPILCDVHIGNELFLQPEESKDDFLQRARTAMLDLVPPEKKVQYKEGTV</sequence>
<evidence type="ECO:0000256" key="3">
    <source>
        <dbReference type="ARBA" id="ARBA00023315"/>
    </source>
</evidence>
<accession>A0A238HGW2</accession>
<evidence type="ECO:0000313" key="6">
    <source>
        <dbReference type="EMBL" id="SMQ12694.1"/>
    </source>
</evidence>
<dbReference type="EMBL" id="FXUV01000030">
    <property type="protein sequence ID" value="SMQ12694.1"/>
    <property type="molecule type" value="Genomic_DNA"/>
</dbReference>
<feature type="domain" description="Phospholipid/glycerol acyltransferase" evidence="5">
    <location>
        <begin position="42"/>
        <end position="164"/>
    </location>
</feature>
<evidence type="ECO:0000313" key="7">
    <source>
        <dbReference type="EMBL" id="SNB70229.1"/>
    </source>
</evidence>
<reference evidence="7 8" key="2">
    <citation type="submission" date="2017-06" db="EMBL/GenBank/DDBJ databases">
        <authorList>
            <person name="Kim H.J."/>
            <person name="Triplett B.A."/>
        </authorList>
    </citation>
    <scope>NUCLEOTIDE SEQUENCE [LARGE SCALE GENOMIC DNA]</scope>
    <source>
        <strain evidence="7">Kingella_eburonensis</strain>
    </source>
</reference>
<dbReference type="GO" id="GO:0003841">
    <property type="term" value="F:1-acylglycerol-3-phosphate O-acyltransferase activity"/>
    <property type="evidence" value="ECO:0007669"/>
    <property type="project" value="TreeGrafter"/>
</dbReference>
<dbReference type="RefSeq" id="WP_095062830.1">
    <property type="nucleotide sequence ID" value="NZ_FXUV02000025.1"/>
</dbReference>
<evidence type="ECO:0000259" key="5">
    <source>
        <dbReference type="SMART" id="SM00563"/>
    </source>
</evidence>
<gene>
    <name evidence="6" type="ORF">KEBURONENSIS_00270</name>
    <name evidence="7" type="ORF">KEBURONENSIS_01322</name>
</gene>
<dbReference type="STRING" id="1522312.GCA_900177895_00318"/>
<organism evidence="6">
    <name type="scientific">Kingella negevensis</name>
    <dbReference type="NCBI Taxonomy" id="1522312"/>
    <lineage>
        <taxon>Bacteria</taxon>
        <taxon>Pseudomonadati</taxon>
        <taxon>Pseudomonadota</taxon>
        <taxon>Betaproteobacteria</taxon>
        <taxon>Neisseriales</taxon>
        <taxon>Neisseriaceae</taxon>
        <taxon>Kingella</taxon>
    </lineage>
</organism>
<keyword evidence="2 6" id="KW-0808">Transferase</keyword>
<dbReference type="Pfam" id="PF01553">
    <property type="entry name" value="Acyltransferase"/>
    <property type="match status" value="1"/>
</dbReference>
<keyword evidence="4" id="KW-0812">Transmembrane</keyword>
<comment type="pathway">
    <text evidence="1">Lipid metabolism.</text>
</comment>
<dbReference type="EMBL" id="FXUV02000025">
    <property type="protein sequence ID" value="SNB70229.1"/>
    <property type="molecule type" value="Genomic_DNA"/>
</dbReference>
<evidence type="ECO:0000313" key="8">
    <source>
        <dbReference type="Proteomes" id="UP000215450"/>
    </source>
</evidence>
<evidence type="ECO:0000256" key="1">
    <source>
        <dbReference type="ARBA" id="ARBA00005189"/>
    </source>
</evidence>
<dbReference type="GO" id="GO:0006654">
    <property type="term" value="P:phosphatidic acid biosynthetic process"/>
    <property type="evidence" value="ECO:0007669"/>
    <property type="project" value="TreeGrafter"/>
</dbReference>
<protein>
    <submittedName>
        <fullName evidence="6">Acyltransferase</fullName>
    </submittedName>
</protein>
<dbReference type="Proteomes" id="UP000215450">
    <property type="component" value="Unassembled WGS sequence"/>
</dbReference>
<keyword evidence="8" id="KW-1185">Reference proteome</keyword>
<keyword evidence="3 6" id="KW-0012">Acyltransferase</keyword>
<dbReference type="PANTHER" id="PTHR10434:SF11">
    <property type="entry name" value="1-ACYL-SN-GLYCEROL-3-PHOSPHATE ACYLTRANSFERASE"/>
    <property type="match status" value="1"/>
</dbReference>
<dbReference type="AlphaFoldDB" id="A0A238HGW2"/>
<proteinExistence type="predicted"/>
<keyword evidence="4" id="KW-0472">Membrane</keyword>
<evidence type="ECO:0000256" key="2">
    <source>
        <dbReference type="ARBA" id="ARBA00022679"/>
    </source>
</evidence>
<dbReference type="CDD" id="cd07989">
    <property type="entry name" value="LPLAT_AGPAT-like"/>
    <property type="match status" value="1"/>
</dbReference>
<name>A0A238HGW2_9NEIS</name>
<dbReference type="OrthoDB" id="9808424at2"/>
<evidence type="ECO:0000256" key="4">
    <source>
        <dbReference type="SAM" id="Phobius"/>
    </source>
</evidence>